<protein>
    <submittedName>
        <fullName evidence="2">Uncharacterized protein</fullName>
    </submittedName>
</protein>
<keyword evidence="3" id="KW-1185">Reference proteome</keyword>
<dbReference type="EMBL" id="QEEX01000001">
    <property type="protein sequence ID" value="PWB97010.1"/>
    <property type="molecule type" value="Genomic_DNA"/>
</dbReference>
<reference evidence="3" key="1">
    <citation type="submission" date="2018-04" db="EMBL/GenBank/DDBJ databases">
        <authorList>
            <person name="Liu S."/>
            <person name="Wang Z."/>
            <person name="Li J."/>
        </authorList>
    </citation>
    <scope>NUCLEOTIDE SEQUENCE [LARGE SCALE GENOMIC DNA]</scope>
    <source>
        <strain evidence="3">S1194</strain>
    </source>
</reference>
<feature type="region of interest" description="Disordered" evidence="1">
    <location>
        <begin position="204"/>
        <end position="232"/>
    </location>
</feature>
<name>A0A2U1SZF9_9MICO</name>
<dbReference type="Proteomes" id="UP000244978">
    <property type="component" value="Unassembled WGS sequence"/>
</dbReference>
<comment type="caution">
    <text evidence="2">The sequence shown here is derived from an EMBL/GenBank/DDBJ whole genome shotgun (WGS) entry which is preliminary data.</text>
</comment>
<evidence type="ECO:0000313" key="3">
    <source>
        <dbReference type="Proteomes" id="UP000244978"/>
    </source>
</evidence>
<accession>A0A2U1SZF9</accession>
<dbReference type="AlphaFoldDB" id="A0A2U1SZF9"/>
<gene>
    <name evidence="2" type="ORF">DF220_03530</name>
</gene>
<dbReference type="RefSeq" id="WP_108997010.1">
    <property type="nucleotide sequence ID" value="NZ_QEEX01000001.1"/>
</dbReference>
<evidence type="ECO:0000313" key="2">
    <source>
        <dbReference type="EMBL" id="PWB97010.1"/>
    </source>
</evidence>
<evidence type="ECO:0000256" key="1">
    <source>
        <dbReference type="SAM" id="MobiDB-lite"/>
    </source>
</evidence>
<organism evidence="2 3">
    <name type="scientific">Homoserinimonas hongtaonis</name>
    <dbReference type="NCBI Taxonomy" id="2079791"/>
    <lineage>
        <taxon>Bacteria</taxon>
        <taxon>Bacillati</taxon>
        <taxon>Actinomycetota</taxon>
        <taxon>Actinomycetes</taxon>
        <taxon>Micrococcales</taxon>
        <taxon>Microbacteriaceae</taxon>
        <taxon>Homoserinimonas</taxon>
    </lineage>
</organism>
<sequence>MITSLPSSARILAVVAAAALTITAVSGCVFFPRSTFSDDASIDDRVDSVVIDSDSGTVSITGVEGLDVITVNRVIKHYGNPPGSTVTVDNGTLLLEGCGFRCDVSYTIEVPAGTPVSGGTENGLIQLQNLGDVDVSTSNGRIELVDIDGDVEAGTSNGRIKGTGLSGGDIVVETSNGSIELALSTPQNVRAETSNGGIDLTVPRGEYRVDASTSNGRTDIGITDTPDADNEIELRSSNGSISVKSQQ</sequence>
<proteinExistence type="predicted"/>